<dbReference type="PANTHER" id="PTHR45964:SF5">
    <property type="entry name" value="WSCD FAMILY MEMBER CG9164"/>
    <property type="match status" value="1"/>
</dbReference>
<dbReference type="GO" id="GO:0008146">
    <property type="term" value="F:sulfotransferase activity"/>
    <property type="evidence" value="ECO:0007669"/>
    <property type="project" value="InterPro"/>
</dbReference>
<dbReference type="AlphaFoldDB" id="A0AAD1UHZ9"/>
<keyword evidence="4" id="KW-1185">Reference proteome</keyword>
<comment type="similarity">
    <text evidence="1">Belongs to the WSCD family.</text>
</comment>
<dbReference type="Gene3D" id="3.40.50.300">
    <property type="entry name" value="P-loop containing nucleotide triphosphate hydrolases"/>
    <property type="match status" value="1"/>
</dbReference>
<comment type="caution">
    <text evidence="3">The sequence shown here is derived from an EMBL/GenBank/DDBJ whole genome shotgun (WGS) entry which is preliminary data.</text>
</comment>
<organism evidence="3 4">
    <name type="scientific">Euplotes crassus</name>
    <dbReference type="NCBI Taxonomy" id="5936"/>
    <lineage>
        <taxon>Eukaryota</taxon>
        <taxon>Sar</taxon>
        <taxon>Alveolata</taxon>
        <taxon>Ciliophora</taxon>
        <taxon>Intramacronucleata</taxon>
        <taxon>Spirotrichea</taxon>
        <taxon>Hypotrichia</taxon>
        <taxon>Euplotida</taxon>
        <taxon>Euplotidae</taxon>
        <taxon>Moneuplotes</taxon>
    </lineage>
</organism>
<dbReference type="SUPFAM" id="SSF52540">
    <property type="entry name" value="P-loop containing nucleoside triphosphate hydrolases"/>
    <property type="match status" value="1"/>
</dbReference>
<evidence type="ECO:0000313" key="4">
    <source>
        <dbReference type="Proteomes" id="UP001295684"/>
    </source>
</evidence>
<dbReference type="InterPro" id="IPR000863">
    <property type="entry name" value="Sulfotransferase_dom"/>
</dbReference>
<feature type="domain" description="Sulfotransferase" evidence="2">
    <location>
        <begin position="103"/>
        <end position="231"/>
    </location>
</feature>
<evidence type="ECO:0000313" key="3">
    <source>
        <dbReference type="EMBL" id="CAI2367235.1"/>
    </source>
</evidence>
<proteinExistence type="inferred from homology"/>
<dbReference type="PANTHER" id="PTHR45964">
    <property type="entry name" value="WSCD FAMILY MEMBER CG9164"/>
    <property type="match status" value="1"/>
</dbReference>
<dbReference type="InterPro" id="IPR051589">
    <property type="entry name" value="Sialate-O-sulfotransferase"/>
</dbReference>
<dbReference type="InterPro" id="IPR027417">
    <property type="entry name" value="P-loop_NTPase"/>
</dbReference>
<evidence type="ECO:0000256" key="1">
    <source>
        <dbReference type="ARBA" id="ARBA00010236"/>
    </source>
</evidence>
<dbReference type="Proteomes" id="UP001295684">
    <property type="component" value="Unassembled WGS sequence"/>
</dbReference>
<name>A0AAD1UHZ9_EUPCR</name>
<evidence type="ECO:0000259" key="2">
    <source>
        <dbReference type="Pfam" id="PF00685"/>
    </source>
</evidence>
<dbReference type="Pfam" id="PF00685">
    <property type="entry name" value="Sulfotransfer_1"/>
    <property type="match status" value="1"/>
</dbReference>
<reference evidence="3" key="1">
    <citation type="submission" date="2023-07" db="EMBL/GenBank/DDBJ databases">
        <authorList>
            <consortium name="AG Swart"/>
            <person name="Singh M."/>
            <person name="Singh A."/>
            <person name="Seah K."/>
            <person name="Emmerich C."/>
        </authorList>
    </citation>
    <scope>NUCLEOTIDE SEQUENCE</scope>
    <source>
        <strain evidence="3">DP1</strain>
    </source>
</reference>
<protein>
    <recommendedName>
        <fullName evidence="2">Sulfotransferase domain-containing protein</fullName>
    </recommendedName>
</protein>
<gene>
    <name evidence="3" type="ORF">ECRASSUSDP1_LOCUS8515</name>
</gene>
<dbReference type="EMBL" id="CAMPGE010008335">
    <property type="protein sequence ID" value="CAI2367235.1"/>
    <property type="molecule type" value="Genomic_DNA"/>
</dbReference>
<sequence length="387" mass="44730">MICRHNHSSSQSMINDDDHHPEINEIIPYQSHVNFHPVKALSSPKVYLEKAKDHYLLKSGRRLLSTKNKVVRTNFSKIALVSYPGSGEAFLRESLEEITKIFTADDTEHEYKMSPKISNAWIINTHFPLQKAQKFKAKKAIVLIRDPLETIVESKKKVFLSDTNSQASVRLEKFESSDSLDAKKLEKWARFYEYWIDPKRECLTYFVKYSDLVKDHPKVMKDLCCFLIGCQKKDLKGSVLEKLCNSKIIHASRHLTPPSCSLSHSTNTHLLSTPGVTKILNFTGRLHPRIVLPLRMSFCPNPCSDAEILQESAASAAVRTSVQGSYPKYELSLDEEEREEQNPTIDQRNQFCYFQAIEKEPKEMEYMLLNKEKDVKVFLRNRIKQFE</sequence>
<accession>A0AAD1UHZ9</accession>